<dbReference type="InterPro" id="IPR050309">
    <property type="entry name" value="Type-B_Carboxylest/Lipase"/>
</dbReference>
<evidence type="ECO:0000313" key="2">
    <source>
        <dbReference type="EMBL" id="KAF1989966.1"/>
    </source>
</evidence>
<gene>
    <name evidence="2" type="ORF">K402DRAFT_325875</name>
</gene>
<dbReference type="Gene3D" id="3.40.50.1820">
    <property type="entry name" value="alpha/beta hydrolase"/>
    <property type="match status" value="1"/>
</dbReference>
<dbReference type="SUPFAM" id="SSF53474">
    <property type="entry name" value="alpha/beta-Hydrolases"/>
    <property type="match status" value="1"/>
</dbReference>
<protein>
    <submittedName>
        <fullName evidence="2">Alpha/beta-hydrolase</fullName>
    </submittedName>
</protein>
<dbReference type="OrthoDB" id="408631at2759"/>
<dbReference type="InterPro" id="IPR029058">
    <property type="entry name" value="AB_hydrolase_fold"/>
</dbReference>
<accession>A0A6G1H9R4</accession>
<dbReference type="PANTHER" id="PTHR11559">
    <property type="entry name" value="CARBOXYLESTERASE"/>
    <property type="match status" value="1"/>
</dbReference>
<dbReference type="Pfam" id="PF00135">
    <property type="entry name" value="COesterase"/>
    <property type="match status" value="1"/>
</dbReference>
<dbReference type="InterPro" id="IPR002018">
    <property type="entry name" value="CarbesteraseB"/>
</dbReference>
<evidence type="ECO:0000313" key="3">
    <source>
        <dbReference type="Proteomes" id="UP000800041"/>
    </source>
</evidence>
<organism evidence="2 3">
    <name type="scientific">Aulographum hederae CBS 113979</name>
    <dbReference type="NCBI Taxonomy" id="1176131"/>
    <lineage>
        <taxon>Eukaryota</taxon>
        <taxon>Fungi</taxon>
        <taxon>Dikarya</taxon>
        <taxon>Ascomycota</taxon>
        <taxon>Pezizomycotina</taxon>
        <taxon>Dothideomycetes</taxon>
        <taxon>Pleosporomycetidae</taxon>
        <taxon>Aulographales</taxon>
        <taxon>Aulographaceae</taxon>
    </lineage>
</organism>
<dbReference type="InterPro" id="IPR019819">
    <property type="entry name" value="Carboxylesterase_B_CS"/>
</dbReference>
<evidence type="ECO:0000259" key="1">
    <source>
        <dbReference type="Pfam" id="PF00135"/>
    </source>
</evidence>
<dbReference type="Proteomes" id="UP000800041">
    <property type="component" value="Unassembled WGS sequence"/>
</dbReference>
<dbReference type="AlphaFoldDB" id="A0A6G1H9R4"/>
<dbReference type="EMBL" id="ML977143">
    <property type="protein sequence ID" value="KAF1989966.1"/>
    <property type="molecule type" value="Genomic_DNA"/>
</dbReference>
<sequence length="538" mass="57953">MPVLKFTTGMYKATVYDKAADVYCFKNIRFGRNPVGDLRFAKPAKPEYNATVSDGSYGPECIQSDLDIGSLIGKRQAAAPLTEDCLFLDLYVPGKQLKAGAAKVPVLNWIYGGAYVFGSKDTYSGLAYIKAAKDNLVYVAGNYRLGGFGFAAGKTMEKDGQPNAGLYDQRAVLEWIQDNIETVAGNKADVTVMGESAGAGSIEHHLVAFGGKQEPLFNKAILQSPAFQPLYDRAGLSEKTYKQFESAAGCAGQGLACLRKAPLQKLLQGNEAVTKGAPAGTFGFGPAADGVWVRQVPNLEFQSGNFYKKLDSLIVSHVRDEAAMFASPKLKTDDDFDAYIPQVVTTNNNFILNDVKNKYPRTDAAGSPFKTVKERVTKFISDSSFACNVRFIANAYSDLTKVHVMQYSRGVGLHGMDVTNNIYVPGRNAQLDMLLGTPLLSGVVGPNFQTFAPSYQSYMASFVASGDPNAARLQTGNMATIQWPAVTDASKPDLLPNVLDAGDMGFKLIEDPLIPMSSCGFWDNSLAAATAVQGIFLS</sequence>
<dbReference type="PROSITE" id="PS00941">
    <property type="entry name" value="CARBOXYLESTERASE_B_2"/>
    <property type="match status" value="1"/>
</dbReference>
<keyword evidence="3" id="KW-1185">Reference proteome</keyword>
<feature type="domain" description="Carboxylesterase type B" evidence="1">
    <location>
        <begin position="12"/>
        <end position="491"/>
    </location>
</feature>
<keyword evidence="2" id="KW-0378">Hydrolase</keyword>
<dbReference type="GO" id="GO:0016787">
    <property type="term" value="F:hydrolase activity"/>
    <property type="evidence" value="ECO:0007669"/>
    <property type="project" value="UniProtKB-KW"/>
</dbReference>
<proteinExistence type="predicted"/>
<name>A0A6G1H9R4_9PEZI</name>
<reference evidence="2" key="1">
    <citation type="journal article" date="2020" name="Stud. Mycol.">
        <title>101 Dothideomycetes genomes: a test case for predicting lifestyles and emergence of pathogens.</title>
        <authorList>
            <person name="Haridas S."/>
            <person name="Albert R."/>
            <person name="Binder M."/>
            <person name="Bloem J."/>
            <person name="Labutti K."/>
            <person name="Salamov A."/>
            <person name="Andreopoulos B."/>
            <person name="Baker S."/>
            <person name="Barry K."/>
            <person name="Bills G."/>
            <person name="Bluhm B."/>
            <person name="Cannon C."/>
            <person name="Castanera R."/>
            <person name="Culley D."/>
            <person name="Daum C."/>
            <person name="Ezra D."/>
            <person name="Gonzalez J."/>
            <person name="Henrissat B."/>
            <person name="Kuo A."/>
            <person name="Liang C."/>
            <person name="Lipzen A."/>
            <person name="Lutzoni F."/>
            <person name="Magnuson J."/>
            <person name="Mondo S."/>
            <person name="Nolan M."/>
            <person name="Ohm R."/>
            <person name="Pangilinan J."/>
            <person name="Park H.-J."/>
            <person name="Ramirez L."/>
            <person name="Alfaro M."/>
            <person name="Sun H."/>
            <person name="Tritt A."/>
            <person name="Yoshinaga Y."/>
            <person name="Zwiers L.-H."/>
            <person name="Turgeon B."/>
            <person name="Goodwin S."/>
            <person name="Spatafora J."/>
            <person name="Crous P."/>
            <person name="Grigoriev I."/>
        </authorList>
    </citation>
    <scope>NUCLEOTIDE SEQUENCE</scope>
    <source>
        <strain evidence="2">CBS 113979</strain>
    </source>
</reference>